<dbReference type="Proteomes" id="UP000053937">
    <property type="component" value="Unassembled WGS sequence"/>
</dbReference>
<evidence type="ECO:0000313" key="3">
    <source>
        <dbReference type="Proteomes" id="UP000053937"/>
    </source>
</evidence>
<proteinExistence type="predicted"/>
<keyword evidence="3" id="KW-1185">Reference proteome</keyword>
<dbReference type="InterPro" id="IPR017853">
    <property type="entry name" value="GH"/>
</dbReference>
<comment type="caution">
    <text evidence="2">The sequence shown here is derived from an EMBL/GenBank/DDBJ whole genome shotgun (WGS) entry which is preliminary data.</text>
</comment>
<dbReference type="Gene3D" id="3.20.20.80">
    <property type="entry name" value="Glycosidases"/>
    <property type="match status" value="1"/>
</dbReference>
<dbReference type="GO" id="GO:0005975">
    <property type="term" value="P:carbohydrate metabolic process"/>
    <property type="evidence" value="ECO:0007669"/>
    <property type="project" value="InterPro"/>
</dbReference>
<dbReference type="InterPro" id="IPR006047">
    <property type="entry name" value="GH13_cat_dom"/>
</dbReference>
<organism evidence="2 3">
    <name type="scientific">Chlorobium limicola</name>
    <dbReference type="NCBI Taxonomy" id="1092"/>
    <lineage>
        <taxon>Bacteria</taxon>
        <taxon>Pseudomonadati</taxon>
        <taxon>Chlorobiota</taxon>
        <taxon>Chlorobiia</taxon>
        <taxon>Chlorobiales</taxon>
        <taxon>Chlorobiaceae</taxon>
        <taxon>Chlorobium/Pelodictyon group</taxon>
        <taxon>Chlorobium</taxon>
    </lineage>
</organism>
<dbReference type="PANTHER" id="PTHR47786">
    <property type="entry name" value="ALPHA-1,4-GLUCAN:MALTOSE-1-PHOSPHATE MALTOSYLTRANSFERASE"/>
    <property type="match status" value="1"/>
</dbReference>
<evidence type="ECO:0000259" key="1">
    <source>
        <dbReference type="SMART" id="SM00642"/>
    </source>
</evidence>
<dbReference type="Pfam" id="PF00128">
    <property type="entry name" value="Alpha-amylase"/>
    <property type="match status" value="1"/>
</dbReference>
<protein>
    <submittedName>
        <fullName evidence="2">Alpha-amylase</fullName>
    </submittedName>
</protein>
<gene>
    <name evidence="2" type="ORF">ASB62_04695</name>
</gene>
<dbReference type="PANTHER" id="PTHR47786:SF2">
    <property type="entry name" value="GLYCOSYL HYDROLASE FAMILY 13 CATALYTIC DOMAIN-CONTAINING PROTEIN"/>
    <property type="match status" value="1"/>
</dbReference>
<feature type="domain" description="Glycosyl hydrolase family 13 catalytic" evidence="1">
    <location>
        <begin position="70"/>
        <end position="382"/>
    </location>
</feature>
<accession>A0A124G9T7</accession>
<reference evidence="2 3" key="1">
    <citation type="submission" date="2015-10" db="EMBL/GenBank/DDBJ databases">
        <title>Draft Genome Sequence of Chlorobium limicola strain Frasassi Growing under Artificial Lighting in the Frasassi Cave System.</title>
        <authorList>
            <person name="Mansor M."/>
            <person name="Macalady J."/>
        </authorList>
    </citation>
    <scope>NUCLEOTIDE SEQUENCE [LARGE SCALE GENOMIC DNA]</scope>
    <source>
        <strain evidence="2 3">Frasassi</strain>
    </source>
</reference>
<dbReference type="SUPFAM" id="SSF51445">
    <property type="entry name" value="(Trans)glycosidases"/>
    <property type="match status" value="1"/>
</dbReference>
<dbReference type="AlphaFoldDB" id="A0A124G9T7"/>
<dbReference type="OrthoDB" id="9805159at2"/>
<dbReference type="CDD" id="cd11347">
    <property type="entry name" value="AmyAc_1"/>
    <property type="match status" value="1"/>
</dbReference>
<sequence length="493" mass="56791">MFPLVFEINTRVWLQNLSRKHNKTITLSSIPDEEFLFFSECGFDFIWLMGVWVPSKYSRAIATGHPGLRTTFLQHLGSVDPDDIASSPYSIPSYTVNPALGGETELQAFRQRLKLNGIRLMLDFVPNHLALDNEWLPDHPEYFIPVSCDEQCHDPESCFEYAEGKYLAYGKDPYFPPWTDTLQLNYANPETHGMMTDNLLKISRQCDAVRCDVAMLVLKNIFNTTWSNLSGPMTEEFWSKAIRSVKEIYPDFLFLAESYWNKEWDLQQLGFDYTYDKPFYDYITHVPANIEKLMGHMQAQWQYQKHLCRFLENHDEPRAAAKMGLNNHAAALVMLTSPGMHLVHQDQMEGYKKKIPVQLIRQAAEKENHELASLYRKLFALQKLAVFQEGHIEWLHLNASSFSHCFGYHRFTENEHAIVIANFSVTGIDIAFSHPILLNLGYDDICLLSTIDGDKKTDTHLAADTMHILLAPHEGVVITCRKHDIVNPMHADR</sequence>
<name>A0A124G9T7_CHLLI</name>
<dbReference type="SMART" id="SM00642">
    <property type="entry name" value="Aamy"/>
    <property type="match status" value="1"/>
</dbReference>
<dbReference type="RefSeq" id="WP_059138836.1">
    <property type="nucleotide sequence ID" value="NZ_LMBR01000105.1"/>
</dbReference>
<evidence type="ECO:0000313" key="2">
    <source>
        <dbReference type="EMBL" id="KUL30132.1"/>
    </source>
</evidence>
<dbReference type="EMBL" id="LMBR01000105">
    <property type="protein sequence ID" value="KUL30132.1"/>
    <property type="molecule type" value="Genomic_DNA"/>
</dbReference>